<dbReference type="OrthoDB" id="7568952at2"/>
<name>A0A0D1YNX0_ANEMI</name>
<reference evidence="2 4" key="1">
    <citation type="submission" date="2015-07" db="EMBL/GenBank/DDBJ databases">
        <title>Fjat-14205 dsm 2895.</title>
        <authorList>
            <person name="Liu B."/>
            <person name="Wang J."/>
            <person name="Zhu Y."/>
            <person name="Liu G."/>
            <person name="Chen Q."/>
            <person name="Chen Z."/>
            <person name="Lan J."/>
            <person name="Che J."/>
            <person name="Ge C."/>
            <person name="Shi H."/>
            <person name="Pan Z."/>
            <person name="Liu X."/>
        </authorList>
    </citation>
    <scope>NUCLEOTIDE SEQUENCE [LARGE SCALE GENOMIC DNA]</scope>
    <source>
        <strain evidence="2 4">DSM 2895</strain>
    </source>
</reference>
<organism evidence="2 4">
    <name type="scientific">Aneurinibacillus migulanus</name>
    <name type="common">Bacillus migulanus</name>
    <dbReference type="NCBI Taxonomy" id="47500"/>
    <lineage>
        <taxon>Bacteria</taxon>
        <taxon>Bacillati</taxon>
        <taxon>Bacillota</taxon>
        <taxon>Bacilli</taxon>
        <taxon>Bacillales</taxon>
        <taxon>Paenibacillaceae</taxon>
        <taxon>Aneurinibacillus group</taxon>
        <taxon>Aneurinibacillus</taxon>
    </lineage>
</organism>
<proteinExistence type="predicted"/>
<dbReference type="PATRIC" id="fig|47500.8.peg.5253"/>
<keyword evidence="4" id="KW-1185">Reference proteome</keyword>
<dbReference type="CDD" id="cd00093">
    <property type="entry name" value="HTH_XRE"/>
    <property type="match status" value="1"/>
</dbReference>
<evidence type="ECO:0000259" key="1">
    <source>
        <dbReference type="Pfam" id="PF01381"/>
    </source>
</evidence>
<dbReference type="GO" id="GO:0003677">
    <property type="term" value="F:DNA binding"/>
    <property type="evidence" value="ECO:0007669"/>
    <property type="project" value="InterPro"/>
</dbReference>
<accession>A0A0D1YNX0</accession>
<dbReference type="STRING" id="47500.AF333_28655"/>
<dbReference type="InterPro" id="IPR001387">
    <property type="entry name" value="Cro/C1-type_HTH"/>
</dbReference>
<dbReference type="AlphaFoldDB" id="A0A0D1YNX0"/>
<evidence type="ECO:0000313" key="3">
    <source>
        <dbReference type="EMBL" id="SDJ79471.1"/>
    </source>
</evidence>
<dbReference type="SUPFAM" id="SSF47413">
    <property type="entry name" value="lambda repressor-like DNA-binding domains"/>
    <property type="match status" value="1"/>
</dbReference>
<dbReference type="Gene3D" id="1.10.260.40">
    <property type="entry name" value="lambda repressor-like DNA-binding domains"/>
    <property type="match status" value="1"/>
</dbReference>
<evidence type="ECO:0000313" key="2">
    <source>
        <dbReference type="EMBL" id="KON90462.1"/>
    </source>
</evidence>
<sequence>MFGLGKKRSKFGKWIDKRGISQQWVAAKSGVNRNTVGKIASDPDYIPTGTTIKKILSAVRAVDKSVRAEDFWSM</sequence>
<gene>
    <name evidence="2" type="ORF">AF333_28655</name>
    <name evidence="3" type="ORF">SAMN04487909_128105</name>
</gene>
<dbReference type="Pfam" id="PF01381">
    <property type="entry name" value="HTH_3"/>
    <property type="match status" value="1"/>
</dbReference>
<dbReference type="Proteomes" id="UP000182836">
    <property type="component" value="Unassembled WGS sequence"/>
</dbReference>
<dbReference type="EMBL" id="FNED01000028">
    <property type="protein sequence ID" value="SDJ79471.1"/>
    <property type="molecule type" value="Genomic_DNA"/>
</dbReference>
<dbReference type="InterPro" id="IPR010982">
    <property type="entry name" value="Lambda_DNA-bd_dom_sf"/>
</dbReference>
<dbReference type="EMBL" id="LGUG01000012">
    <property type="protein sequence ID" value="KON90462.1"/>
    <property type="molecule type" value="Genomic_DNA"/>
</dbReference>
<feature type="domain" description="HTH cro/C1-type" evidence="1">
    <location>
        <begin position="16"/>
        <end position="58"/>
    </location>
</feature>
<reference evidence="3 5" key="2">
    <citation type="submission" date="2016-10" db="EMBL/GenBank/DDBJ databases">
        <authorList>
            <person name="de Groot N.N."/>
        </authorList>
    </citation>
    <scope>NUCLEOTIDE SEQUENCE [LARGE SCALE GENOMIC DNA]</scope>
    <source>
        <strain evidence="3 5">DSM 2895</strain>
    </source>
</reference>
<dbReference type="GeneID" id="42309104"/>
<dbReference type="RefSeq" id="WP_043063288.1">
    <property type="nucleotide sequence ID" value="NZ_BJOA01000092.1"/>
</dbReference>
<dbReference type="Proteomes" id="UP000037269">
    <property type="component" value="Unassembled WGS sequence"/>
</dbReference>
<protein>
    <submittedName>
        <fullName evidence="3">Helix-turn-helix</fullName>
    </submittedName>
    <submittedName>
        <fullName evidence="2">XRE family transcriptional regulator</fullName>
    </submittedName>
</protein>
<evidence type="ECO:0000313" key="5">
    <source>
        <dbReference type="Proteomes" id="UP000182836"/>
    </source>
</evidence>
<evidence type="ECO:0000313" key="4">
    <source>
        <dbReference type="Proteomes" id="UP000037269"/>
    </source>
</evidence>